<evidence type="ECO:0000256" key="4">
    <source>
        <dbReference type="SAM" id="MobiDB-lite"/>
    </source>
</evidence>
<accession>A0ABR3GVU3</accession>
<feature type="region of interest" description="Disordered" evidence="4">
    <location>
        <begin position="1150"/>
        <end position="1173"/>
    </location>
</feature>
<keyword evidence="3" id="KW-0802">TPR repeat</keyword>
<dbReference type="InterPro" id="IPR051722">
    <property type="entry name" value="Endocytosis_PI4K-reg_protein"/>
</dbReference>
<feature type="repeat" description="TPR" evidence="3">
    <location>
        <begin position="1100"/>
        <end position="1133"/>
    </location>
</feature>
<evidence type="ECO:0000313" key="6">
    <source>
        <dbReference type="Proteomes" id="UP001447188"/>
    </source>
</evidence>
<evidence type="ECO:0000256" key="1">
    <source>
        <dbReference type="ARBA" id="ARBA00002550"/>
    </source>
</evidence>
<dbReference type="Gene3D" id="1.25.40.10">
    <property type="entry name" value="Tetratricopeptide repeat domain"/>
    <property type="match status" value="2"/>
</dbReference>
<comment type="function">
    <text evidence="1">Involved in endocytosis.</text>
</comment>
<dbReference type="SMART" id="SM00028">
    <property type="entry name" value="TPR"/>
    <property type="match status" value="5"/>
</dbReference>
<keyword evidence="6" id="KW-1185">Reference proteome</keyword>
<organism evidence="5 6">
    <name type="scientific">Discina gigas</name>
    <dbReference type="NCBI Taxonomy" id="1032678"/>
    <lineage>
        <taxon>Eukaryota</taxon>
        <taxon>Fungi</taxon>
        <taxon>Dikarya</taxon>
        <taxon>Ascomycota</taxon>
        <taxon>Pezizomycotina</taxon>
        <taxon>Pezizomycetes</taxon>
        <taxon>Pezizales</taxon>
        <taxon>Discinaceae</taxon>
        <taxon>Discina</taxon>
    </lineage>
</organism>
<feature type="region of interest" description="Disordered" evidence="4">
    <location>
        <begin position="240"/>
        <end position="284"/>
    </location>
</feature>
<dbReference type="EMBL" id="JBBBZM010000008">
    <property type="protein sequence ID" value="KAL0639837.1"/>
    <property type="molecule type" value="Genomic_DNA"/>
</dbReference>
<feature type="compositionally biased region" description="Low complexity" evidence="4">
    <location>
        <begin position="359"/>
        <end position="368"/>
    </location>
</feature>
<feature type="compositionally biased region" description="Polar residues" evidence="4">
    <location>
        <begin position="315"/>
        <end position="326"/>
    </location>
</feature>
<evidence type="ECO:0000313" key="5">
    <source>
        <dbReference type="EMBL" id="KAL0639837.1"/>
    </source>
</evidence>
<dbReference type="SUPFAM" id="SSF48452">
    <property type="entry name" value="TPR-like"/>
    <property type="match status" value="1"/>
</dbReference>
<feature type="region of interest" description="Disordered" evidence="4">
    <location>
        <begin position="960"/>
        <end position="979"/>
    </location>
</feature>
<name>A0ABR3GVU3_9PEZI</name>
<dbReference type="InterPro" id="IPR011990">
    <property type="entry name" value="TPR-like_helical_dom_sf"/>
</dbReference>
<feature type="region of interest" description="Disordered" evidence="4">
    <location>
        <begin position="798"/>
        <end position="823"/>
    </location>
</feature>
<dbReference type="Proteomes" id="UP001447188">
    <property type="component" value="Unassembled WGS sequence"/>
</dbReference>
<dbReference type="InterPro" id="IPR019734">
    <property type="entry name" value="TPR_rpt"/>
</dbReference>
<dbReference type="PANTHER" id="PTHR23083:SF464">
    <property type="entry name" value="TETRATRICOPEPTIDE REPEAT DOMAIN 7, ISOFORM A"/>
    <property type="match status" value="1"/>
</dbReference>
<feature type="region of interest" description="Disordered" evidence="4">
    <location>
        <begin position="353"/>
        <end position="375"/>
    </location>
</feature>
<feature type="region of interest" description="Disordered" evidence="4">
    <location>
        <begin position="864"/>
        <end position="942"/>
    </location>
</feature>
<evidence type="ECO:0000256" key="3">
    <source>
        <dbReference type="PROSITE-ProRule" id="PRU00339"/>
    </source>
</evidence>
<dbReference type="PROSITE" id="PS50005">
    <property type="entry name" value="TPR"/>
    <property type="match status" value="1"/>
</dbReference>
<comment type="similarity">
    <text evidence="2">Belongs to the YPP1 family.</text>
</comment>
<comment type="caution">
    <text evidence="5">The sequence shown here is derived from an EMBL/GenBank/DDBJ whole genome shotgun (WGS) entry which is preliminary data.</text>
</comment>
<sequence length="1258" mass="135445">MSTSKGTTYLQRLEAARCNGDWGAIPELCRKVAKHAPGRRCLAIAAQTEARIHKLLPPPSPKASPSTIVSYIVSLDALQDTLQDELKKSPPAATKLPNPAGGGYSPVTTSDDLIDARVTVAWCSMLKGEWSDVLTLLPTESEVSEEWDSGGGRVKEGYIHIARIKSLVLQGIALSHMNQKDFSLPLQLYRTAIRQASTLPTAQRASPSFLEWTERALSHSALITYRCWLENNSPAIPFPPSTTCHITPRKHEKTKPDWKTDAEQAHPPTPGPSTPNLPSTPEIGTALSNTLADETTVSSAFKSFHNFITELPGQTLPTLSTPSHGSDSQKDEERREVYRHYFRFLSTLLLPGHHPDSPSPRNLPSNSSAENGNNTISIVHSPAALAFAAKAGTKSQLRAELKLVQTTYEAYLTQSLTFPSAADFHEPIGEFVDVITLNWRAAGASPSDAEGVVEILYRAATKTFHSPRILRHLFYTLSSMGNLADAVLALETYLDLSENAKERILKGKIEKDFDPDGTVLMTAAEGVRMVCKYVGDAERGLKIAKRMEKWIEKWKVESREVSACVYRGIGTANATWARRAVSGENREDVLRAAETALLKGLEYAPKDVDAWYGLGLVQADLLDVRSAVESLGKGLTALGSSPPSSKDDGYTSRVTPLLHALSLFLSAREDYEAATAACTTGLTLLSSYGEPTSLSIEMKETALQLQMTLMALSEATLGPEVAVGMSEQLLSLYTRLFPPPLQAAEKIGLNPPPAMTVALTRPSTATRIGRILTGRGARQYDKEYSVSAYDLPDNGAGCLPPRPGTGKLSRPATGNGSIGTVGSQTAKVRGKKNHTSLRIAPKIKVSHTDPVVVDPMLPGIAPQAKKTRRFSVSGGTIRRSKSIKSVKSSASSSTIAGEPTPPMPSTPGTSAGVSFAASRERTPIGSALSSPGGRDSPGSLGDSVTFTVLKRKLDSHQAVYRNGHFPTPPTTITGGSRSPVDSIREENTNGINNSPPKKMGVPNSFPQRQLPYPLAVLGDQITGERVTRSAKRPWMLPEPAVKVEDEKRRADIALRTVWLCVCALYRRCGWIGDARGALEEAGTASQSISICGDAAKEGEADVCVERGLLALETGDRRAAVEMFESALAVDVDHAGAIVALSQILLDIDPSSVSTSPSPSSPPPQKMPSDRPKLPAQLQTKEENEADFLIRQNRAFGLLLACTNSPRGWDCSEAWYALAEVLERQGDADGAKRALWKVVGLEDGRGVRTLPAGAAVRIM</sequence>
<protein>
    <submittedName>
        <fullName evidence="5">Uncharacterized protein</fullName>
    </submittedName>
</protein>
<gene>
    <name evidence="5" type="ORF">Q9L58_001153</name>
</gene>
<reference evidence="5 6" key="1">
    <citation type="submission" date="2024-02" db="EMBL/GenBank/DDBJ databases">
        <title>Discinaceae phylogenomics.</title>
        <authorList>
            <person name="Dirks A.C."/>
            <person name="James T.Y."/>
        </authorList>
    </citation>
    <scope>NUCLEOTIDE SEQUENCE [LARGE SCALE GENOMIC DNA]</scope>
    <source>
        <strain evidence="5 6">ACD0624</strain>
    </source>
</reference>
<feature type="compositionally biased region" description="Polar residues" evidence="4">
    <location>
        <begin position="812"/>
        <end position="823"/>
    </location>
</feature>
<proteinExistence type="inferred from homology"/>
<feature type="compositionally biased region" description="Basic and acidic residues" evidence="4">
    <location>
        <begin position="254"/>
        <end position="264"/>
    </location>
</feature>
<evidence type="ECO:0000256" key="2">
    <source>
        <dbReference type="ARBA" id="ARBA00038251"/>
    </source>
</evidence>
<feature type="region of interest" description="Disordered" evidence="4">
    <location>
        <begin position="313"/>
        <end position="333"/>
    </location>
</feature>
<dbReference type="PANTHER" id="PTHR23083">
    <property type="entry name" value="TETRATRICOPEPTIDE REPEAT PROTEIN, TPR"/>
    <property type="match status" value="1"/>
</dbReference>